<keyword evidence="9" id="KW-1185">Reference proteome</keyword>
<feature type="transmembrane region" description="Helical" evidence="6">
    <location>
        <begin position="110"/>
        <end position="131"/>
    </location>
</feature>
<evidence type="ECO:0000256" key="4">
    <source>
        <dbReference type="ARBA" id="ARBA00022989"/>
    </source>
</evidence>
<protein>
    <recommendedName>
        <fullName evidence="7">EamA domain-containing protein</fullName>
    </recommendedName>
</protein>
<dbReference type="SUPFAM" id="SSF103481">
    <property type="entry name" value="Multidrug resistance efflux transporter EmrE"/>
    <property type="match status" value="2"/>
</dbReference>
<comment type="caution">
    <text evidence="8">The sequence shown here is derived from an EMBL/GenBank/DDBJ whole genome shotgun (WGS) entry which is preliminary data.</text>
</comment>
<feature type="transmembrane region" description="Helical" evidence="6">
    <location>
        <begin position="230"/>
        <end position="253"/>
    </location>
</feature>
<feature type="transmembrane region" description="Helical" evidence="6">
    <location>
        <begin position="28"/>
        <end position="45"/>
    </location>
</feature>
<dbReference type="InterPro" id="IPR000620">
    <property type="entry name" value="EamA_dom"/>
</dbReference>
<dbReference type="InterPro" id="IPR050638">
    <property type="entry name" value="AA-Vitamin_Transporters"/>
</dbReference>
<evidence type="ECO:0000313" key="9">
    <source>
        <dbReference type="Proteomes" id="UP001647436"/>
    </source>
</evidence>
<feature type="transmembrane region" description="Helical" evidence="6">
    <location>
        <begin position="84"/>
        <end position="104"/>
    </location>
</feature>
<gene>
    <name evidence="8" type="ORF">DJFAAGMI_04636</name>
</gene>
<evidence type="ECO:0000256" key="6">
    <source>
        <dbReference type="SAM" id="Phobius"/>
    </source>
</evidence>
<comment type="similarity">
    <text evidence="2">Belongs to the EamA transporter family.</text>
</comment>
<feature type="domain" description="EamA" evidence="7">
    <location>
        <begin position="31"/>
        <end position="154"/>
    </location>
</feature>
<feature type="transmembrane region" description="Helical" evidence="6">
    <location>
        <begin position="51"/>
        <end position="72"/>
    </location>
</feature>
<dbReference type="InterPro" id="IPR037185">
    <property type="entry name" value="EmrE-like"/>
</dbReference>
<dbReference type="EMBL" id="JAANES010000007">
    <property type="protein sequence ID" value="MBS3021859.1"/>
    <property type="molecule type" value="Genomic_DNA"/>
</dbReference>
<organism evidence="8 9">
    <name type="scientific">Comamonas brasiliensis</name>
    <dbReference type="NCBI Taxonomy" id="1812482"/>
    <lineage>
        <taxon>Bacteria</taxon>
        <taxon>Pseudomonadati</taxon>
        <taxon>Pseudomonadota</taxon>
        <taxon>Betaproteobacteria</taxon>
        <taxon>Burkholderiales</taxon>
        <taxon>Comamonadaceae</taxon>
        <taxon>Comamonas</taxon>
    </lineage>
</organism>
<evidence type="ECO:0000259" key="7">
    <source>
        <dbReference type="Pfam" id="PF00892"/>
    </source>
</evidence>
<comment type="subcellular location">
    <subcellularLocation>
        <location evidence="1">Membrane</location>
        <topology evidence="1">Multi-pass membrane protein</topology>
    </subcellularLocation>
</comment>
<dbReference type="PANTHER" id="PTHR32322">
    <property type="entry name" value="INNER MEMBRANE TRANSPORTER"/>
    <property type="match status" value="1"/>
</dbReference>
<accession>A0ABS5LZA0</accession>
<feature type="transmembrane region" description="Helical" evidence="6">
    <location>
        <begin position="260"/>
        <end position="280"/>
    </location>
</feature>
<dbReference type="Pfam" id="PF00892">
    <property type="entry name" value="EamA"/>
    <property type="match status" value="2"/>
</dbReference>
<feature type="transmembrane region" description="Helical" evidence="6">
    <location>
        <begin position="168"/>
        <end position="189"/>
    </location>
</feature>
<evidence type="ECO:0000313" key="8">
    <source>
        <dbReference type="EMBL" id="MBS3021859.1"/>
    </source>
</evidence>
<keyword evidence="4 6" id="KW-1133">Transmembrane helix</keyword>
<feature type="transmembrane region" description="Helical" evidence="6">
    <location>
        <begin position="201"/>
        <end position="218"/>
    </location>
</feature>
<keyword evidence="3 6" id="KW-0812">Transmembrane</keyword>
<evidence type="ECO:0000256" key="2">
    <source>
        <dbReference type="ARBA" id="ARBA00007362"/>
    </source>
</evidence>
<feature type="transmembrane region" description="Helical" evidence="6">
    <location>
        <begin position="143"/>
        <end position="162"/>
    </location>
</feature>
<reference evidence="8 9" key="1">
    <citation type="submission" date="2020-03" db="EMBL/GenBank/DDBJ databases">
        <title>The role of nitrogen metabolism on polyethylene biodegradation.</title>
        <authorList>
            <person name="Peixoto J."/>
            <person name="Vizzotto C.S."/>
            <person name="Ramos A."/>
            <person name="Alves G."/>
            <person name="Steindorff A."/>
            <person name="Kruger R."/>
        </authorList>
    </citation>
    <scope>NUCLEOTIDE SEQUENCE [LARGE SCALE GENOMIC DNA]</scope>
    <source>
        <strain evidence="8 9">PE63</strain>
    </source>
</reference>
<name>A0ABS5LZA0_9BURK</name>
<keyword evidence="5 6" id="KW-0472">Membrane</keyword>
<evidence type="ECO:0000256" key="1">
    <source>
        <dbReference type="ARBA" id="ARBA00004141"/>
    </source>
</evidence>
<feature type="domain" description="EamA" evidence="7">
    <location>
        <begin position="171"/>
        <end position="300"/>
    </location>
</feature>
<evidence type="ECO:0000256" key="5">
    <source>
        <dbReference type="ARBA" id="ARBA00023136"/>
    </source>
</evidence>
<sequence length="309" mass="33392">MTSQISSSLQAPASRPALAAAPPSGGTWRMMLAMALSGTIGLLVVESGLPVLWVVWLRCLLGGLGLAAWVGWSGQWSRLSWREWGWLLLGAAALIVNWLCLFRAYEYSGIAIATVVYHVQPFLLLLLAALLQREPVPLNRLPWLVLALVGVGLSSGLLGLAGQGASQGQLLGIGLALLAAGLYALATLATQRLKRIAPAQIAMLQMLAGSLSLLPWVWELRDQAVFGLRAWGAVLVLGLVHTAWMYTLMYTAFQRLQAQAIAGLSFIYPVMALLVDLIWFGARPQPVQWLGMAMILGALAAYRRSERKT</sequence>
<proteinExistence type="inferred from homology"/>
<dbReference type="Proteomes" id="UP001647436">
    <property type="component" value="Unassembled WGS sequence"/>
</dbReference>
<evidence type="ECO:0000256" key="3">
    <source>
        <dbReference type="ARBA" id="ARBA00022692"/>
    </source>
</evidence>
<dbReference type="PANTHER" id="PTHR32322:SF2">
    <property type="entry name" value="EAMA DOMAIN-CONTAINING PROTEIN"/>
    <property type="match status" value="1"/>
</dbReference>